<dbReference type="AlphaFoldDB" id="A0A147KA10"/>
<gene>
    <name evidence="2" type="ORF">Q75_04755</name>
</gene>
<dbReference type="STRING" id="1150625.Q75_04755"/>
<comment type="caution">
    <text evidence="2">The sequence shown here is derived from an EMBL/GenBank/DDBJ whole genome shotgun (WGS) entry which is preliminary data.</text>
</comment>
<keyword evidence="1" id="KW-1133">Transmembrane helix</keyword>
<feature type="transmembrane region" description="Helical" evidence="1">
    <location>
        <begin position="87"/>
        <end position="104"/>
    </location>
</feature>
<keyword evidence="1" id="KW-0472">Membrane</keyword>
<organism evidence="2 3">
    <name type="scientific">Bacillus coahuilensis p1.1.43</name>
    <dbReference type="NCBI Taxonomy" id="1150625"/>
    <lineage>
        <taxon>Bacteria</taxon>
        <taxon>Bacillati</taxon>
        <taxon>Bacillota</taxon>
        <taxon>Bacilli</taxon>
        <taxon>Bacillales</taxon>
        <taxon>Bacillaceae</taxon>
        <taxon>Bacillus</taxon>
    </lineage>
</organism>
<dbReference type="InterPro" id="IPR010773">
    <property type="entry name" value="Mycophage_PG1_Gp7"/>
</dbReference>
<protein>
    <submittedName>
        <fullName evidence="2">Sporulation protein</fullName>
    </submittedName>
</protein>
<dbReference type="PATRIC" id="fig|1150625.3.peg.996"/>
<keyword evidence="3" id="KW-1185">Reference proteome</keyword>
<evidence type="ECO:0000256" key="1">
    <source>
        <dbReference type="SAM" id="Phobius"/>
    </source>
</evidence>
<sequence length="108" mass="12534">MTSFEFLLLTLATFRLTRLLVFDRIFEFIRRPFLTEVEEDGEVYIVPKENGLVGWIGELISCYWCTGVWSAAFLYACYMFVPYSDPLIYILGIAGVAALIEWVVQFRV</sequence>
<proteinExistence type="predicted"/>
<accession>A0A147KA10</accession>
<dbReference type="EMBL" id="LDYG01000021">
    <property type="protein sequence ID" value="KUP07545.1"/>
    <property type="molecule type" value="Genomic_DNA"/>
</dbReference>
<evidence type="ECO:0000313" key="2">
    <source>
        <dbReference type="EMBL" id="KUP07545.1"/>
    </source>
</evidence>
<name>A0A147KA10_9BACI</name>
<keyword evidence="1" id="KW-0812">Transmembrane</keyword>
<feature type="transmembrane region" description="Helical" evidence="1">
    <location>
        <begin position="62"/>
        <end position="81"/>
    </location>
</feature>
<reference evidence="2 3" key="1">
    <citation type="journal article" date="2016" name="Front. Microbiol.">
        <title>Microevolution Analysis of Bacillus coahuilensis Unveils Differences in Phosphorus Acquisition Strategies and Their Regulation.</title>
        <authorList>
            <person name="Gomez-Lunar Z."/>
            <person name="Hernandez-Gonzalez I."/>
            <person name="Rodriguez-Torres M.D."/>
            <person name="Souza V."/>
            <person name="Olmedo-Alvarez G."/>
        </authorList>
    </citation>
    <scope>NUCLEOTIDE SEQUENCE [LARGE SCALE GENOMIC DNA]</scope>
    <source>
        <strain evidence="3">p1.1.43</strain>
    </source>
</reference>
<dbReference type="Proteomes" id="UP000074108">
    <property type="component" value="Unassembled WGS sequence"/>
</dbReference>
<dbReference type="Pfam" id="PF07098">
    <property type="entry name" value="DUF1360"/>
    <property type="match status" value="1"/>
</dbReference>
<dbReference type="OrthoDB" id="4722315at2"/>
<evidence type="ECO:0000313" key="3">
    <source>
        <dbReference type="Proteomes" id="UP000074108"/>
    </source>
</evidence>
<dbReference type="RefSeq" id="WP_059350576.1">
    <property type="nucleotide sequence ID" value="NZ_LDYG01000021.1"/>
</dbReference>